<sequence length="324" mass="38316">MLNLKGIKFPDSSEKFLKTIPMETNANIEYRIRLHELLSRDVSMQQTFLAMCREKQQITFKTMLWTFQPKREQSIKKHLPFNTWEVQDELIEVLIRCIRYGGDRLVDKSREMGATWVILGCFFVEWLLIPDTTLLVASRKEEYVWKKGNPDTLYWKLIYMHKNLPLWVQPPLRHGRELSERHMLNPVTNSVIDGESTNADLGAGGRRQAIMCDEFSRVNPLDAESIADTISDTTPCRIFNSTPTSRGHPFGKLRFSNKIPIFTMPWYRHPWKKRGLYRSPDINTVIILDIEYYQERWPEVFNQYKNEESIRYSDLEKQMLFTVI</sequence>
<dbReference type="Gene3D" id="3.40.50.300">
    <property type="entry name" value="P-loop containing nucleotide triphosphate hydrolases"/>
    <property type="match status" value="1"/>
</dbReference>
<dbReference type="AlphaFoldDB" id="A0A0F9DS00"/>
<reference evidence="1" key="1">
    <citation type="journal article" date="2015" name="Nature">
        <title>Complex archaea that bridge the gap between prokaryotes and eukaryotes.</title>
        <authorList>
            <person name="Spang A."/>
            <person name="Saw J.H."/>
            <person name="Jorgensen S.L."/>
            <person name="Zaremba-Niedzwiedzka K."/>
            <person name="Martijn J."/>
            <person name="Lind A.E."/>
            <person name="van Eijk R."/>
            <person name="Schleper C."/>
            <person name="Guy L."/>
            <person name="Ettema T.J."/>
        </authorList>
    </citation>
    <scope>NUCLEOTIDE SEQUENCE</scope>
</reference>
<proteinExistence type="predicted"/>
<comment type="caution">
    <text evidence="1">The sequence shown here is derived from an EMBL/GenBank/DDBJ whole genome shotgun (WGS) entry which is preliminary data.</text>
</comment>
<dbReference type="EMBL" id="LAZR01027795">
    <property type="protein sequence ID" value="KKL64588.1"/>
    <property type="molecule type" value="Genomic_DNA"/>
</dbReference>
<protein>
    <recommendedName>
        <fullName evidence="2">Terminase large subunit gp17-like C-terminal domain-containing protein</fullName>
    </recommendedName>
</protein>
<feature type="non-terminal residue" evidence="1">
    <location>
        <position position="324"/>
    </location>
</feature>
<organism evidence="1">
    <name type="scientific">marine sediment metagenome</name>
    <dbReference type="NCBI Taxonomy" id="412755"/>
    <lineage>
        <taxon>unclassified sequences</taxon>
        <taxon>metagenomes</taxon>
        <taxon>ecological metagenomes</taxon>
    </lineage>
</organism>
<name>A0A0F9DS00_9ZZZZ</name>
<evidence type="ECO:0008006" key="2">
    <source>
        <dbReference type="Google" id="ProtNLM"/>
    </source>
</evidence>
<gene>
    <name evidence="1" type="ORF">LCGC14_2163450</name>
</gene>
<dbReference type="InterPro" id="IPR027417">
    <property type="entry name" value="P-loop_NTPase"/>
</dbReference>
<evidence type="ECO:0000313" key="1">
    <source>
        <dbReference type="EMBL" id="KKL64588.1"/>
    </source>
</evidence>
<accession>A0A0F9DS00</accession>